<proteinExistence type="predicted"/>
<comment type="caution">
    <text evidence="1">The sequence shown here is derived from an EMBL/GenBank/DDBJ whole genome shotgun (WGS) entry which is preliminary data.</text>
</comment>
<sequence>MIPLAENPAVIDPEKHLTLTEQAALTGIGRYRHQSRRAGYVVIGDRRFTTKVVEALRDKGLINGKLPNIKPTSAGRMAIARLLGIRGAA</sequence>
<keyword evidence="2" id="KW-1185">Reference proteome</keyword>
<reference evidence="1 2" key="1">
    <citation type="submission" date="2019-01" db="EMBL/GenBank/DDBJ databases">
        <authorList>
            <person name="Deng T."/>
        </authorList>
    </citation>
    <scope>NUCLEOTIDE SEQUENCE [LARGE SCALE GENOMIC DNA]</scope>
    <source>
        <strain evidence="1 2">F8825</strain>
    </source>
</reference>
<evidence type="ECO:0000313" key="2">
    <source>
        <dbReference type="Proteomes" id="UP000291088"/>
    </source>
</evidence>
<evidence type="ECO:0000313" key="1">
    <source>
        <dbReference type="EMBL" id="RYC10135.1"/>
    </source>
</evidence>
<dbReference type="Proteomes" id="UP000291088">
    <property type="component" value="Unassembled WGS sequence"/>
</dbReference>
<accession>A0A4Q2SVN9</accession>
<dbReference type="AlphaFoldDB" id="A0A4Q2SVN9"/>
<name>A0A4Q2SVN9_9HYPH</name>
<dbReference type="RefSeq" id="WP_129333527.1">
    <property type="nucleotide sequence ID" value="NZ_SDVB01000253.1"/>
</dbReference>
<dbReference type="EMBL" id="SDVB01000253">
    <property type="protein sequence ID" value="RYC10135.1"/>
    <property type="molecule type" value="Genomic_DNA"/>
</dbReference>
<protein>
    <submittedName>
        <fullName evidence="1">Uncharacterized protein</fullName>
    </submittedName>
</protein>
<gene>
    <name evidence="1" type="ORF">EUU22_18885</name>
</gene>
<dbReference type="OrthoDB" id="8389827at2"/>
<organism evidence="1 2">
    <name type="scientific">Ciceribacter ferrooxidans</name>
    <dbReference type="NCBI Taxonomy" id="2509717"/>
    <lineage>
        <taxon>Bacteria</taxon>
        <taxon>Pseudomonadati</taxon>
        <taxon>Pseudomonadota</taxon>
        <taxon>Alphaproteobacteria</taxon>
        <taxon>Hyphomicrobiales</taxon>
        <taxon>Rhizobiaceae</taxon>
        <taxon>Ciceribacter</taxon>
    </lineage>
</organism>